<keyword evidence="7" id="KW-1185">Reference proteome</keyword>
<evidence type="ECO:0000313" key="7">
    <source>
        <dbReference type="Proteomes" id="UP000693970"/>
    </source>
</evidence>
<evidence type="ECO:0000313" key="6">
    <source>
        <dbReference type="EMBL" id="KAG7362792.1"/>
    </source>
</evidence>
<dbReference type="EMBL" id="JAGRRH010000010">
    <property type="protein sequence ID" value="KAG7362792.1"/>
    <property type="molecule type" value="Genomic_DNA"/>
</dbReference>
<dbReference type="PROSITE" id="PS50110">
    <property type="entry name" value="RESPONSE_REGULATORY"/>
    <property type="match status" value="1"/>
</dbReference>
<dbReference type="InterPro" id="IPR001789">
    <property type="entry name" value="Sig_transdc_resp-reg_receiver"/>
</dbReference>
<dbReference type="Pfam" id="PF00072">
    <property type="entry name" value="Response_reg"/>
    <property type="match status" value="1"/>
</dbReference>
<evidence type="ECO:0000259" key="5">
    <source>
        <dbReference type="PROSITE" id="PS50110"/>
    </source>
</evidence>
<protein>
    <submittedName>
        <fullName evidence="6">Diatom response regulator 1</fullName>
    </submittedName>
</protein>
<organism evidence="6 7">
    <name type="scientific">Nitzschia inconspicua</name>
    <dbReference type="NCBI Taxonomy" id="303405"/>
    <lineage>
        <taxon>Eukaryota</taxon>
        <taxon>Sar</taxon>
        <taxon>Stramenopiles</taxon>
        <taxon>Ochrophyta</taxon>
        <taxon>Bacillariophyta</taxon>
        <taxon>Bacillariophyceae</taxon>
        <taxon>Bacillariophycidae</taxon>
        <taxon>Bacillariales</taxon>
        <taxon>Bacillariaceae</taxon>
        <taxon>Nitzschia</taxon>
    </lineage>
</organism>
<dbReference type="PANTHER" id="PTHR44591:SF3">
    <property type="entry name" value="RESPONSE REGULATORY DOMAIN-CONTAINING PROTEIN"/>
    <property type="match status" value="1"/>
</dbReference>
<dbReference type="PROSITE" id="PS50043">
    <property type="entry name" value="HTH_LUXR_2"/>
    <property type="match status" value="1"/>
</dbReference>
<dbReference type="SMART" id="SM00421">
    <property type="entry name" value="HTH_LUXR"/>
    <property type="match status" value="1"/>
</dbReference>
<evidence type="ECO:0000256" key="1">
    <source>
        <dbReference type="ARBA" id="ARBA00022553"/>
    </source>
</evidence>
<reference evidence="6" key="2">
    <citation type="submission" date="2021-04" db="EMBL/GenBank/DDBJ databases">
        <authorList>
            <person name="Podell S."/>
        </authorList>
    </citation>
    <scope>NUCLEOTIDE SEQUENCE</scope>
    <source>
        <strain evidence="6">Hildebrandi</strain>
    </source>
</reference>
<feature type="domain" description="HTH luxR-type" evidence="4">
    <location>
        <begin position="272"/>
        <end position="337"/>
    </location>
</feature>
<dbReference type="Proteomes" id="UP000693970">
    <property type="component" value="Unassembled WGS sequence"/>
</dbReference>
<dbReference type="InterPro" id="IPR000792">
    <property type="entry name" value="Tscrpt_reg_LuxR_C"/>
</dbReference>
<keyword evidence="1 2" id="KW-0597">Phosphoprotein</keyword>
<name>A0A9K3LIK4_9STRA</name>
<dbReference type="CDD" id="cd06170">
    <property type="entry name" value="LuxR_C_like"/>
    <property type="match status" value="1"/>
</dbReference>
<feature type="modified residue" description="4-aspartylphosphate" evidence="2">
    <location>
        <position position="155"/>
    </location>
</feature>
<keyword evidence="3" id="KW-0472">Membrane</keyword>
<sequence>MRKTLRRFSTPQYTVTLHCVAVIWKIVTVTFSSAFLATPSGRHVNFWTPPHYSNSRQAMTILVPRESIVFMTTTTSSDCDDDTITNAVDEKFKKRNEQWVILVDDEEAIRMAVGDFLFNQGFQVTACADADSLLEVLQSEHDQGQRHLPDAIISDIRMPLSTKNGYELVEAIRSVPQWSSIPIIMLTAKAMTQDRVQGYKVGADAFLPKPFDPNELLSILDNVIARSKQSTVIATENGTSVETSSSSPDLLALKRQLDEIKEIMERNAASTVQKTNVVLTKSEQHMLQLVCDGCTYAEIAKDCDLTVKAVNRFVQKLYEQTDTKTRTELVKWAIQVGYVK</sequence>
<keyword evidence="3" id="KW-1133">Transmembrane helix</keyword>
<dbReference type="Pfam" id="PF00196">
    <property type="entry name" value="GerE"/>
    <property type="match status" value="1"/>
</dbReference>
<evidence type="ECO:0000259" key="4">
    <source>
        <dbReference type="PROSITE" id="PS50043"/>
    </source>
</evidence>
<evidence type="ECO:0000256" key="2">
    <source>
        <dbReference type="PROSITE-ProRule" id="PRU00169"/>
    </source>
</evidence>
<dbReference type="SMART" id="SM00448">
    <property type="entry name" value="REC"/>
    <property type="match status" value="1"/>
</dbReference>
<feature type="domain" description="Response regulatory" evidence="5">
    <location>
        <begin position="99"/>
        <end position="224"/>
    </location>
</feature>
<accession>A0A9K3LIK4</accession>
<reference evidence="6" key="1">
    <citation type="journal article" date="2021" name="Sci. Rep.">
        <title>Diploid genomic architecture of Nitzschia inconspicua, an elite biomass production diatom.</title>
        <authorList>
            <person name="Oliver A."/>
            <person name="Podell S."/>
            <person name="Pinowska A."/>
            <person name="Traller J.C."/>
            <person name="Smith S.R."/>
            <person name="McClure R."/>
            <person name="Beliaev A."/>
            <person name="Bohutskyi P."/>
            <person name="Hill E.A."/>
            <person name="Rabines A."/>
            <person name="Zheng H."/>
            <person name="Allen L.Z."/>
            <person name="Kuo A."/>
            <person name="Grigoriev I.V."/>
            <person name="Allen A.E."/>
            <person name="Hazlebeck D."/>
            <person name="Allen E.E."/>
        </authorList>
    </citation>
    <scope>NUCLEOTIDE SEQUENCE</scope>
    <source>
        <strain evidence="6">Hildebrandi</strain>
    </source>
</reference>
<dbReference type="PANTHER" id="PTHR44591">
    <property type="entry name" value="STRESS RESPONSE REGULATOR PROTEIN 1"/>
    <property type="match status" value="1"/>
</dbReference>
<dbReference type="OrthoDB" id="204659at2759"/>
<proteinExistence type="predicted"/>
<dbReference type="AlphaFoldDB" id="A0A9K3LIK4"/>
<dbReference type="GO" id="GO:0006355">
    <property type="term" value="P:regulation of DNA-templated transcription"/>
    <property type="evidence" value="ECO:0007669"/>
    <property type="project" value="InterPro"/>
</dbReference>
<dbReference type="GO" id="GO:0000160">
    <property type="term" value="P:phosphorelay signal transduction system"/>
    <property type="evidence" value="ECO:0007669"/>
    <property type="project" value="InterPro"/>
</dbReference>
<comment type="caution">
    <text evidence="6">The sequence shown here is derived from an EMBL/GenBank/DDBJ whole genome shotgun (WGS) entry which is preliminary data.</text>
</comment>
<evidence type="ECO:0000256" key="3">
    <source>
        <dbReference type="SAM" id="Phobius"/>
    </source>
</evidence>
<keyword evidence="3" id="KW-0812">Transmembrane</keyword>
<gene>
    <name evidence="6" type="ORF">IV203_026152</name>
</gene>
<dbReference type="InterPro" id="IPR050595">
    <property type="entry name" value="Bact_response_regulator"/>
</dbReference>
<feature type="transmembrane region" description="Helical" evidence="3">
    <location>
        <begin position="12"/>
        <end position="36"/>
    </location>
</feature>